<dbReference type="AlphaFoldDB" id="A0A4V2K7C7"/>
<name>A0A4V2K7C7_9APHY</name>
<evidence type="ECO:0000256" key="3">
    <source>
        <dbReference type="ARBA" id="ARBA00022691"/>
    </source>
</evidence>
<evidence type="ECO:0000256" key="1">
    <source>
        <dbReference type="ARBA" id="ARBA00022603"/>
    </source>
</evidence>
<dbReference type="PANTHER" id="PTHR43712:SF2">
    <property type="entry name" value="O-METHYLTRANSFERASE CICE"/>
    <property type="match status" value="1"/>
</dbReference>
<dbReference type="InterPro" id="IPR001077">
    <property type="entry name" value="COMT_C"/>
</dbReference>
<dbReference type="Gene3D" id="3.40.50.150">
    <property type="entry name" value="Vaccinia Virus protein VP39"/>
    <property type="match status" value="1"/>
</dbReference>
<dbReference type="GO" id="GO:0008171">
    <property type="term" value="F:O-methyltransferase activity"/>
    <property type="evidence" value="ECO:0007669"/>
    <property type="project" value="InterPro"/>
</dbReference>
<dbReference type="PROSITE" id="PS51683">
    <property type="entry name" value="SAM_OMT_II"/>
    <property type="match status" value="1"/>
</dbReference>
<evidence type="ECO:0000256" key="2">
    <source>
        <dbReference type="ARBA" id="ARBA00022679"/>
    </source>
</evidence>
<gene>
    <name evidence="5" type="ORF">BD310DRAFT_950647</name>
</gene>
<dbReference type="InterPro" id="IPR036388">
    <property type="entry name" value="WH-like_DNA-bd_sf"/>
</dbReference>
<evidence type="ECO:0000313" key="6">
    <source>
        <dbReference type="Proteomes" id="UP000292082"/>
    </source>
</evidence>
<keyword evidence="2 5" id="KW-0808">Transferase</keyword>
<dbReference type="Proteomes" id="UP000292082">
    <property type="component" value="Unassembled WGS sequence"/>
</dbReference>
<reference evidence="5 6" key="1">
    <citation type="submission" date="2019-01" db="EMBL/GenBank/DDBJ databases">
        <title>Draft genome sequences of three monokaryotic isolates of the white-rot basidiomycete fungus Dichomitus squalens.</title>
        <authorList>
            <consortium name="DOE Joint Genome Institute"/>
            <person name="Lopez S.C."/>
            <person name="Andreopoulos B."/>
            <person name="Pangilinan J."/>
            <person name="Lipzen A."/>
            <person name="Riley R."/>
            <person name="Ahrendt S."/>
            <person name="Ng V."/>
            <person name="Barry K."/>
            <person name="Daum C."/>
            <person name="Grigoriev I.V."/>
            <person name="Hilden K.S."/>
            <person name="Makela M.R."/>
            <person name="de Vries R.P."/>
        </authorList>
    </citation>
    <scope>NUCLEOTIDE SEQUENCE [LARGE SCALE GENOMIC DNA]</scope>
    <source>
        <strain evidence="5 6">CBS 464.89</strain>
    </source>
</reference>
<dbReference type="InterPro" id="IPR029063">
    <property type="entry name" value="SAM-dependent_MTases_sf"/>
</dbReference>
<dbReference type="Pfam" id="PF00891">
    <property type="entry name" value="Methyltransf_2"/>
    <property type="match status" value="1"/>
</dbReference>
<accession>A0A4V2K7C7</accession>
<feature type="domain" description="O-methyltransferase C-terminal" evidence="4">
    <location>
        <begin position="281"/>
        <end position="421"/>
    </location>
</feature>
<evidence type="ECO:0000259" key="4">
    <source>
        <dbReference type="Pfam" id="PF00891"/>
    </source>
</evidence>
<keyword evidence="1 5" id="KW-0489">Methyltransferase</keyword>
<dbReference type="Gene3D" id="1.10.10.10">
    <property type="entry name" value="Winged helix-like DNA-binding domain superfamily/Winged helix DNA-binding domain"/>
    <property type="match status" value="1"/>
</dbReference>
<dbReference type="SUPFAM" id="SSF53335">
    <property type="entry name" value="S-adenosyl-L-methionine-dependent methyltransferases"/>
    <property type="match status" value="1"/>
</dbReference>
<dbReference type="EMBL" id="ML145165">
    <property type="protein sequence ID" value="TBU55628.1"/>
    <property type="molecule type" value="Genomic_DNA"/>
</dbReference>
<keyword evidence="3" id="KW-0949">S-adenosyl-L-methionine</keyword>
<dbReference type="InterPro" id="IPR016461">
    <property type="entry name" value="COMT-like"/>
</dbReference>
<dbReference type="PANTHER" id="PTHR43712">
    <property type="entry name" value="PUTATIVE (AFU_ORTHOLOGUE AFUA_4G14580)-RELATED"/>
    <property type="match status" value="1"/>
</dbReference>
<proteinExistence type="predicted"/>
<evidence type="ECO:0000313" key="5">
    <source>
        <dbReference type="EMBL" id="TBU55628.1"/>
    </source>
</evidence>
<keyword evidence="6" id="KW-1185">Reference proteome</keyword>
<sequence>MERVYAERSQGTTPLDYPSLDVPYYQNAANHSPEAEPAEKLASDPAVVTAANQIVAACGQLAASVHRPFFSLMEGLMSGHIVASIQFLEATNTVEILREAGPEGVHVNELARRIDVLASGQDGTAPAEPVDPDKLGHILRLLATFHWIREVRPDVFANNRLSSIIDSGKTPEQLRIAPSKKYDGTDCVAALVPMKSDDFFKSIAHMTDALLPDRERAISLRKLLYQRGQSDSATNVKYKTPFNLAFRTELGYFEWLELPENKTRLRDFGVGMTGTRPWEIVENIIGTFAWKDLSKDSVVVDVGGGVGSTSVVLAHAYPHLRFVVEDRKQVVEIAPSVWSGEHAELVKSGRVSFRPQDFLQPRPPSIEVSVVGSVSSPAVFLIRGCTHNWPDESVRTILRHLRNAAGSTTKLFIVDMVLAHACYNDYDDNREAIPGAERTLAPEGSPLLANLGRASASGYLLDLSMMAVLGAKERTLREISALALSAGWKVSRMARASGSVWAYITAEPF</sequence>
<dbReference type="GO" id="GO:0032259">
    <property type="term" value="P:methylation"/>
    <property type="evidence" value="ECO:0007669"/>
    <property type="project" value="UniProtKB-KW"/>
</dbReference>
<protein>
    <submittedName>
        <fullName evidence="5">S-adenosyl-L-methionine-dependent methyltransferase</fullName>
    </submittedName>
</protein>
<organism evidence="5 6">
    <name type="scientific">Dichomitus squalens</name>
    <dbReference type="NCBI Taxonomy" id="114155"/>
    <lineage>
        <taxon>Eukaryota</taxon>
        <taxon>Fungi</taxon>
        <taxon>Dikarya</taxon>
        <taxon>Basidiomycota</taxon>
        <taxon>Agaricomycotina</taxon>
        <taxon>Agaricomycetes</taxon>
        <taxon>Polyporales</taxon>
        <taxon>Polyporaceae</taxon>
        <taxon>Dichomitus</taxon>
    </lineage>
</organism>